<keyword evidence="1" id="KW-0812">Transmembrane</keyword>
<dbReference type="EMBL" id="MN812207">
    <property type="protein sequence ID" value="QHB38707.1"/>
    <property type="molecule type" value="Genomic_DNA"/>
</dbReference>
<name>A0A6B9L9J1_9CAUD</name>
<organism evidence="2 3">
    <name type="scientific">Flavobacterium phage vB_FspS_hattifnatt9-1</name>
    <dbReference type="NCBI Taxonomy" id="2686246"/>
    <lineage>
        <taxon>Viruses</taxon>
        <taxon>Duplodnaviria</taxon>
        <taxon>Heunggongvirae</taxon>
        <taxon>Uroviricota</taxon>
        <taxon>Caudoviricetes</taxon>
        <taxon>Hattifnattvirus</taxon>
        <taxon>Hattifnattvirus hattifnatt</taxon>
    </lineage>
</organism>
<feature type="transmembrane region" description="Helical" evidence="1">
    <location>
        <begin position="9"/>
        <end position="31"/>
    </location>
</feature>
<accession>A0A6B9L9J1</accession>
<keyword evidence="1" id="KW-0472">Membrane</keyword>
<protein>
    <submittedName>
        <fullName evidence="2">Uncharacterized protein</fullName>
    </submittedName>
</protein>
<evidence type="ECO:0000313" key="3">
    <source>
        <dbReference type="Proteomes" id="UP000464036"/>
    </source>
</evidence>
<reference evidence="2 3" key="1">
    <citation type="journal article" date="2020" name="Viruses">
        <title>Diversity and Host Interactions Among Virulent and Temperate Baltic Sea Flavobacterium Phages.</title>
        <authorList>
            <person name="Nilsson E."/>
            <person name="Bayfield O.W."/>
            <person name="Lundin D."/>
            <person name="Antson A.A."/>
            <person name="Holmfeldt K."/>
        </authorList>
    </citation>
    <scope>NUCLEOTIDE SEQUENCE [LARGE SCALE GENOMIC DNA]</scope>
</reference>
<gene>
    <name evidence="2" type="ORF">hattifnatt91_gp022</name>
</gene>
<evidence type="ECO:0000313" key="2">
    <source>
        <dbReference type="EMBL" id="QHB38707.1"/>
    </source>
</evidence>
<proteinExistence type="predicted"/>
<sequence length="58" mass="6498">MCCLSKKRYYICTIIIKQIMKTIIFLSVATIGMSTDNYLVMSGALLICGILIFKNSSK</sequence>
<evidence type="ECO:0000256" key="1">
    <source>
        <dbReference type="SAM" id="Phobius"/>
    </source>
</evidence>
<feature type="transmembrane region" description="Helical" evidence="1">
    <location>
        <begin position="37"/>
        <end position="53"/>
    </location>
</feature>
<keyword evidence="1" id="KW-1133">Transmembrane helix</keyword>
<keyword evidence="3" id="KW-1185">Reference proteome</keyword>
<dbReference type="Proteomes" id="UP000464036">
    <property type="component" value="Segment"/>
</dbReference>